<evidence type="ECO:0000313" key="3">
    <source>
        <dbReference type="EMBL" id="KAK6927426.1"/>
    </source>
</evidence>
<keyword evidence="4" id="KW-1185">Reference proteome</keyword>
<dbReference type="Proteomes" id="UP001370490">
    <property type="component" value="Unassembled WGS sequence"/>
</dbReference>
<feature type="compositionally biased region" description="Basic and acidic residues" evidence="2">
    <location>
        <begin position="265"/>
        <end position="290"/>
    </location>
</feature>
<feature type="compositionally biased region" description="Basic and acidic residues" evidence="2">
    <location>
        <begin position="235"/>
        <end position="256"/>
    </location>
</feature>
<accession>A0AAN8VCD7</accession>
<sequence length="360" mass="40724">MAETRWRGKEAVIEIDKEPDGVAKNEKFDDPNELDFESARLQLRQRWELPSVINFLNPVRKNGLKISAEEIEAGLIMPNNSLSELYIMLLKGIPPVNKSLNTPDAWVTVLCKKLATWWPWVAEGELHLAAAKGEVIGRYKQLNPRTRLLLLKALGEFRADQEDIVAYINDTMKTGGQIGSFRKDKPAGDGNGIMNWITMHLAKKKDQALKQQQRQEKLLNEDYDKAIDEAIQDTDNGKPSDHKGDQKNVRHRERSDSAGYEGSDVDIHPSESSQRKWDSVEDDFQADKAQESGANDEDTDDDYDGETDNNSDEDGHDLGESDKENDDLRNKNLQNFGVRGRNRLARNAAPTVESIKLELK</sequence>
<dbReference type="GO" id="GO:0031213">
    <property type="term" value="C:RSF complex"/>
    <property type="evidence" value="ECO:0007669"/>
    <property type="project" value="InterPro"/>
</dbReference>
<feature type="coiled-coil region" evidence="1">
    <location>
        <begin position="201"/>
        <end position="229"/>
    </location>
</feature>
<name>A0AAN8VCD7_9MAGN</name>
<dbReference type="EMBL" id="JBAMMX010000014">
    <property type="protein sequence ID" value="KAK6927426.1"/>
    <property type="molecule type" value="Genomic_DNA"/>
</dbReference>
<dbReference type="PANTHER" id="PTHR14296">
    <property type="entry name" value="REMODELING AND SPACING FACTOR 1"/>
    <property type="match status" value="1"/>
</dbReference>
<reference evidence="3 4" key="1">
    <citation type="submission" date="2023-12" db="EMBL/GenBank/DDBJ databases">
        <title>A high-quality genome assembly for Dillenia turbinata (Dilleniales).</title>
        <authorList>
            <person name="Chanderbali A."/>
        </authorList>
    </citation>
    <scope>NUCLEOTIDE SEQUENCE [LARGE SCALE GENOMIC DNA]</scope>
    <source>
        <strain evidence="3">LSX21</strain>
        <tissue evidence="3">Leaf</tissue>
    </source>
</reference>
<organism evidence="3 4">
    <name type="scientific">Dillenia turbinata</name>
    <dbReference type="NCBI Taxonomy" id="194707"/>
    <lineage>
        <taxon>Eukaryota</taxon>
        <taxon>Viridiplantae</taxon>
        <taxon>Streptophyta</taxon>
        <taxon>Embryophyta</taxon>
        <taxon>Tracheophyta</taxon>
        <taxon>Spermatophyta</taxon>
        <taxon>Magnoliopsida</taxon>
        <taxon>eudicotyledons</taxon>
        <taxon>Gunneridae</taxon>
        <taxon>Pentapetalae</taxon>
        <taxon>Dilleniales</taxon>
        <taxon>Dilleniaceae</taxon>
        <taxon>Dillenia</taxon>
    </lineage>
</organism>
<feature type="compositionally biased region" description="Basic and acidic residues" evidence="2">
    <location>
        <begin position="316"/>
        <end position="330"/>
    </location>
</feature>
<dbReference type="PANTHER" id="PTHR14296:SF12">
    <property type="entry name" value="DDT DOMAIN-CONTAINING PROTEIN DDR4 ISOFORM X1"/>
    <property type="match status" value="1"/>
</dbReference>
<feature type="region of interest" description="Disordered" evidence="2">
    <location>
        <begin position="230"/>
        <end position="360"/>
    </location>
</feature>
<dbReference type="InterPro" id="IPR028938">
    <property type="entry name" value="Rsf1-like"/>
</dbReference>
<gene>
    <name evidence="3" type="ORF">RJ641_006017</name>
</gene>
<keyword evidence="1" id="KW-0175">Coiled coil</keyword>
<evidence type="ECO:0000256" key="1">
    <source>
        <dbReference type="SAM" id="Coils"/>
    </source>
</evidence>
<protein>
    <recommendedName>
        <fullName evidence="5">WHIM1 domain-containing protein</fullName>
    </recommendedName>
</protein>
<comment type="caution">
    <text evidence="3">The sequence shown here is derived from an EMBL/GenBank/DDBJ whole genome shotgun (WGS) entry which is preliminary data.</text>
</comment>
<evidence type="ECO:0000256" key="2">
    <source>
        <dbReference type="SAM" id="MobiDB-lite"/>
    </source>
</evidence>
<evidence type="ECO:0000313" key="4">
    <source>
        <dbReference type="Proteomes" id="UP001370490"/>
    </source>
</evidence>
<dbReference type="GO" id="GO:0006355">
    <property type="term" value="P:regulation of DNA-templated transcription"/>
    <property type="evidence" value="ECO:0007669"/>
    <property type="project" value="InterPro"/>
</dbReference>
<feature type="compositionally biased region" description="Acidic residues" evidence="2">
    <location>
        <begin position="294"/>
        <end position="315"/>
    </location>
</feature>
<proteinExistence type="predicted"/>
<evidence type="ECO:0008006" key="5">
    <source>
        <dbReference type="Google" id="ProtNLM"/>
    </source>
</evidence>
<dbReference type="AlphaFoldDB" id="A0AAN8VCD7"/>